<reference evidence="1" key="2">
    <citation type="submission" date="2016-06" db="EMBL/GenBank/DDBJ databases">
        <title>The genome of a short-lived fish provides insights into sex chromosome evolution and the genetic control of aging.</title>
        <authorList>
            <person name="Reichwald K."/>
            <person name="Felder M."/>
            <person name="Petzold A."/>
            <person name="Koch P."/>
            <person name="Groth M."/>
            <person name="Platzer M."/>
        </authorList>
    </citation>
    <scope>NUCLEOTIDE SEQUENCE</scope>
    <source>
        <tissue evidence="1">Brain</tissue>
    </source>
</reference>
<protein>
    <submittedName>
        <fullName evidence="1">Uncharacterized protein</fullName>
    </submittedName>
</protein>
<accession>A0A1A8JDP3</accession>
<sequence>IGAELKPEPSPCISNFSGYCLVHCHPQTLLCTKESLSNEYKSHSQCSVNCTAVSQKEKKRCSVTGAVHHKASFTTIKSGTFKNILYIYFQTWIV</sequence>
<name>A0A1A8JDP3_NOTKU</name>
<feature type="non-terminal residue" evidence="1">
    <location>
        <position position="94"/>
    </location>
</feature>
<gene>
    <name evidence="1" type="primary">Nfu_g_1_005344</name>
</gene>
<feature type="non-terminal residue" evidence="1">
    <location>
        <position position="1"/>
    </location>
</feature>
<dbReference type="EMBL" id="HAED01021315">
    <property type="protein sequence ID" value="SBR07994.1"/>
    <property type="molecule type" value="Transcribed_RNA"/>
</dbReference>
<proteinExistence type="predicted"/>
<reference evidence="1" key="1">
    <citation type="submission" date="2016-05" db="EMBL/GenBank/DDBJ databases">
        <authorList>
            <person name="Lavstsen T."/>
            <person name="Jespersen J.S."/>
        </authorList>
    </citation>
    <scope>NUCLEOTIDE SEQUENCE</scope>
    <source>
        <tissue evidence="1">Brain</tissue>
    </source>
</reference>
<dbReference type="AlphaFoldDB" id="A0A1A8JDP3"/>
<organism evidence="1">
    <name type="scientific">Nothobranchius kuhntae</name>
    <name type="common">Beira killifish</name>
    <dbReference type="NCBI Taxonomy" id="321403"/>
    <lineage>
        <taxon>Eukaryota</taxon>
        <taxon>Metazoa</taxon>
        <taxon>Chordata</taxon>
        <taxon>Craniata</taxon>
        <taxon>Vertebrata</taxon>
        <taxon>Euteleostomi</taxon>
        <taxon>Actinopterygii</taxon>
        <taxon>Neopterygii</taxon>
        <taxon>Teleostei</taxon>
        <taxon>Neoteleostei</taxon>
        <taxon>Acanthomorphata</taxon>
        <taxon>Ovalentaria</taxon>
        <taxon>Atherinomorphae</taxon>
        <taxon>Cyprinodontiformes</taxon>
        <taxon>Nothobranchiidae</taxon>
        <taxon>Nothobranchius</taxon>
    </lineage>
</organism>
<evidence type="ECO:0000313" key="1">
    <source>
        <dbReference type="EMBL" id="SBR07994.1"/>
    </source>
</evidence>